<evidence type="ECO:0000313" key="2">
    <source>
        <dbReference type="Proteomes" id="UP000389128"/>
    </source>
</evidence>
<organism evidence="1 2">
    <name type="scientific">Zoogloea oleivorans</name>
    <dbReference type="NCBI Taxonomy" id="1552750"/>
    <lineage>
        <taxon>Bacteria</taxon>
        <taxon>Pseudomonadati</taxon>
        <taxon>Pseudomonadota</taxon>
        <taxon>Betaproteobacteria</taxon>
        <taxon>Rhodocyclales</taxon>
        <taxon>Zoogloeaceae</taxon>
        <taxon>Zoogloea</taxon>
    </lineage>
</organism>
<name>A0A6C2C4G7_9RHOO</name>
<evidence type="ECO:0000313" key="1">
    <source>
        <dbReference type="EMBL" id="TYC48841.1"/>
    </source>
</evidence>
<dbReference type="RefSeq" id="WP_148581823.1">
    <property type="nucleotide sequence ID" value="NZ_SDKK01000074.1"/>
</dbReference>
<dbReference type="Proteomes" id="UP000389128">
    <property type="component" value="Unassembled WGS sequence"/>
</dbReference>
<reference evidence="1 2" key="1">
    <citation type="submission" date="2019-01" db="EMBL/GenBank/DDBJ databases">
        <title>Zoogloea oleivorans genome sequencing and assembly.</title>
        <authorList>
            <person name="Tancsics A."/>
            <person name="Farkas M."/>
            <person name="Kriszt B."/>
            <person name="Maroti G."/>
            <person name="Horvath B."/>
        </authorList>
    </citation>
    <scope>NUCLEOTIDE SEQUENCE [LARGE SCALE GENOMIC DNA]</scope>
    <source>
        <strain evidence="1 2">Buc</strain>
    </source>
</reference>
<proteinExistence type="predicted"/>
<gene>
    <name evidence="1" type="ORF">ETQ85_25670</name>
</gene>
<sequence length="219" mass="25368">MNNKKSENYVDNMGEDESMLSKSYISNEMYDLDKPIITQWGGKIIPRDEKWFLEEWSINFSKLLPYASASFVSRFKVLMALRCQINAYMTVQGYYIVIISLLRFLHSRGCIEINVITSEHLLWWRAALVKADREYVLGSLRRFFLDSADMLNEPLVDTEAATLLARFVIPGGPKGERVNDPDKGRMTLAERQIFETKARQAFEKGNIDFSDFLTRRALD</sequence>
<dbReference type="EMBL" id="SDKK01000074">
    <property type="protein sequence ID" value="TYC48841.1"/>
    <property type="molecule type" value="Genomic_DNA"/>
</dbReference>
<accession>A0A6C2C4G7</accession>
<keyword evidence="2" id="KW-1185">Reference proteome</keyword>
<dbReference type="AlphaFoldDB" id="A0A6C2C4G7"/>
<protein>
    <submittedName>
        <fullName evidence="1">Uncharacterized protein</fullName>
    </submittedName>
</protein>
<comment type="caution">
    <text evidence="1">The sequence shown here is derived from an EMBL/GenBank/DDBJ whole genome shotgun (WGS) entry which is preliminary data.</text>
</comment>